<protein>
    <submittedName>
        <fullName evidence="1">Uncharacterized protein</fullName>
    </submittedName>
</protein>
<comment type="caution">
    <text evidence="1">The sequence shown here is derived from an EMBL/GenBank/DDBJ whole genome shotgun (WGS) entry which is preliminary data.</text>
</comment>
<keyword evidence="2" id="KW-1185">Reference proteome</keyword>
<sequence length="64" mass="7199">MFDCGRTRLDAKPAFLCGDGRIFLFASMMRWCKIKNKGEPLAQAAVRGWAAKMIKGRLYAVSDE</sequence>
<name>A0ABU6BED8_9BACL</name>
<reference evidence="1 2" key="1">
    <citation type="journal article" date="2014" name="Genome Announc.">
        <title>Draft Genome Sequence of Geobacillus icigianus Strain G1w1T Isolated from Hot Springs in the Valley of Geysers, Kamchatka (Russian Federation).</title>
        <authorList>
            <person name="Bryanskaya A.V."/>
            <person name="Rozanov A.S."/>
            <person name="Logacheva M.D."/>
            <person name="Kotenko A.V."/>
            <person name="Peltek S.E."/>
        </authorList>
    </citation>
    <scope>NUCLEOTIDE SEQUENCE [LARGE SCALE GENOMIC DNA]</scope>
    <source>
        <strain evidence="1 2">G1w1</strain>
    </source>
</reference>
<gene>
    <name evidence="1" type="ORF">EP10_001105</name>
</gene>
<dbReference type="EMBL" id="JPYA02000001">
    <property type="protein sequence ID" value="MEB3750266.1"/>
    <property type="molecule type" value="Genomic_DNA"/>
</dbReference>
<organism evidence="1 2">
    <name type="scientific">Geobacillus icigianus</name>
    <dbReference type="NCBI Taxonomy" id="1430331"/>
    <lineage>
        <taxon>Bacteria</taxon>
        <taxon>Bacillati</taxon>
        <taxon>Bacillota</taxon>
        <taxon>Bacilli</taxon>
        <taxon>Bacillales</taxon>
        <taxon>Anoxybacillaceae</taxon>
        <taxon>Geobacillus</taxon>
    </lineage>
</organism>
<evidence type="ECO:0000313" key="1">
    <source>
        <dbReference type="EMBL" id="MEB3750266.1"/>
    </source>
</evidence>
<accession>A0ABU6BED8</accession>
<evidence type="ECO:0000313" key="2">
    <source>
        <dbReference type="Proteomes" id="UP000029267"/>
    </source>
</evidence>
<dbReference type="Proteomes" id="UP000029267">
    <property type="component" value="Unassembled WGS sequence"/>
</dbReference>
<proteinExistence type="predicted"/>